<comment type="caution">
    <text evidence="1">The sequence shown here is derived from an EMBL/GenBank/DDBJ whole genome shotgun (WGS) entry which is preliminary data.</text>
</comment>
<protein>
    <submittedName>
        <fullName evidence="1">Uncharacterized protein</fullName>
    </submittedName>
</protein>
<dbReference type="AlphaFoldDB" id="A0A9P4U6K1"/>
<dbReference type="EMBL" id="MU001513">
    <property type="protein sequence ID" value="KAF2438218.1"/>
    <property type="molecule type" value="Genomic_DNA"/>
</dbReference>
<organism evidence="1 2">
    <name type="scientific">Karstenula rhodostoma CBS 690.94</name>
    <dbReference type="NCBI Taxonomy" id="1392251"/>
    <lineage>
        <taxon>Eukaryota</taxon>
        <taxon>Fungi</taxon>
        <taxon>Dikarya</taxon>
        <taxon>Ascomycota</taxon>
        <taxon>Pezizomycotina</taxon>
        <taxon>Dothideomycetes</taxon>
        <taxon>Pleosporomycetidae</taxon>
        <taxon>Pleosporales</taxon>
        <taxon>Massarineae</taxon>
        <taxon>Didymosphaeriaceae</taxon>
        <taxon>Karstenula</taxon>
    </lineage>
</organism>
<evidence type="ECO:0000313" key="1">
    <source>
        <dbReference type="EMBL" id="KAF2438218.1"/>
    </source>
</evidence>
<keyword evidence="2" id="KW-1185">Reference proteome</keyword>
<name>A0A9P4U6K1_9PLEO</name>
<accession>A0A9P4U6K1</accession>
<sequence length="252" mass="28011">MAASRYWPSGSLSCRAADLFAHHAAMCIRMIRVCPEREGLRLRMAPSGGFGAVAAYNQRHQPRRMRLRRVFAPPRPQNTAIHRPSVSGALPQLHRRRRFAHGLWCNPQTRCVRARARCLSSLHGALLLLVDRKMAKSPRGPFVNHTLPEAYVCGWHPYVQQFARPPAEQAAASSRRDVCLRFYISGLPLHRLVALVVLCLSHTLSTFPRSTCGAHCGVAANQVADEPGSREGPHFPTPWTTYQIGNVSVALS</sequence>
<gene>
    <name evidence="1" type="ORF">P171DRAFT_505191</name>
</gene>
<reference evidence="1" key="1">
    <citation type="journal article" date="2020" name="Stud. Mycol.">
        <title>101 Dothideomycetes genomes: a test case for predicting lifestyles and emergence of pathogens.</title>
        <authorList>
            <person name="Haridas S."/>
            <person name="Albert R."/>
            <person name="Binder M."/>
            <person name="Bloem J."/>
            <person name="Labutti K."/>
            <person name="Salamov A."/>
            <person name="Andreopoulos B."/>
            <person name="Baker S."/>
            <person name="Barry K."/>
            <person name="Bills G."/>
            <person name="Bluhm B."/>
            <person name="Cannon C."/>
            <person name="Castanera R."/>
            <person name="Culley D."/>
            <person name="Daum C."/>
            <person name="Ezra D."/>
            <person name="Gonzalez J."/>
            <person name="Henrissat B."/>
            <person name="Kuo A."/>
            <person name="Liang C."/>
            <person name="Lipzen A."/>
            <person name="Lutzoni F."/>
            <person name="Magnuson J."/>
            <person name="Mondo S."/>
            <person name="Nolan M."/>
            <person name="Ohm R."/>
            <person name="Pangilinan J."/>
            <person name="Park H.-J."/>
            <person name="Ramirez L."/>
            <person name="Alfaro M."/>
            <person name="Sun H."/>
            <person name="Tritt A."/>
            <person name="Yoshinaga Y."/>
            <person name="Zwiers L.-H."/>
            <person name="Turgeon B."/>
            <person name="Goodwin S."/>
            <person name="Spatafora J."/>
            <person name="Crous P."/>
            <person name="Grigoriev I."/>
        </authorList>
    </citation>
    <scope>NUCLEOTIDE SEQUENCE</scope>
    <source>
        <strain evidence="1">CBS 690.94</strain>
    </source>
</reference>
<proteinExistence type="predicted"/>
<evidence type="ECO:0000313" key="2">
    <source>
        <dbReference type="Proteomes" id="UP000799764"/>
    </source>
</evidence>
<dbReference type="Proteomes" id="UP000799764">
    <property type="component" value="Unassembled WGS sequence"/>
</dbReference>